<proteinExistence type="inferred from homology"/>
<sequence>MTDKNVIKQNLITCKPFLQQNFHVKRIGFFGSYARGQQTDNSDVDVLVEFSRPVGLQFIALKEYLEQQFGKPVDLVTPNALKPQLKQQILADIVYT</sequence>
<evidence type="ECO:0000256" key="1">
    <source>
        <dbReference type="ARBA" id="ARBA00001946"/>
    </source>
</evidence>
<dbReference type="EMBL" id="MHKI01000029">
    <property type="protein sequence ID" value="OGY85689.1"/>
    <property type="molecule type" value="Genomic_DNA"/>
</dbReference>
<organism evidence="11 12">
    <name type="scientific">Candidatus Kerfeldbacteria bacterium RIFOXYB2_FULL_38_14</name>
    <dbReference type="NCBI Taxonomy" id="1798547"/>
    <lineage>
        <taxon>Bacteria</taxon>
        <taxon>Candidatus Kerfeldiibacteriota</taxon>
    </lineage>
</organism>
<comment type="caution">
    <text evidence="11">The sequence shown here is derived from an EMBL/GenBank/DDBJ whole genome shotgun (WGS) entry which is preliminary data.</text>
</comment>
<evidence type="ECO:0000256" key="2">
    <source>
        <dbReference type="ARBA" id="ARBA00022649"/>
    </source>
</evidence>
<dbReference type="GO" id="GO:0005524">
    <property type="term" value="F:ATP binding"/>
    <property type="evidence" value="ECO:0007669"/>
    <property type="project" value="UniProtKB-KW"/>
</dbReference>
<name>A0A1G2BAQ8_9BACT</name>
<dbReference type="AlphaFoldDB" id="A0A1G2BAQ8"/>
<dbReference type="InterPro" id="IPR002934">
    <property type="entry name" value="Polymerase_NTP_transf_dom"/>
</dbReference>
<dbReference type="PANTHER" id="PTHR33571">
    <property type="entry name" value="SSL8005 PROTEIN"/>
    <property type="match status" value="1"/>
</dbReference>
<evidence type="ECO:0000256" key="6">
    <source>
        <dbReference type="ARBA" id="ARBA00022741"/>
    </source>
</evidence>
<dbReference type="CDD" id="cd05403">
    <property type="entry name" value="NT_KNTase_like"/>
    <property type="match status" value="1"/>
</dbReference>
<feature type="domain" description="Polymerase nucleotidyl transferase" evidence="10">
    <location>
        <begin position="14"/>
        <end position="94"/>
    </location>
</feature>
<keyword evidence="2" id="KW-1277">Toxin-antitoxin system</keyword>
<protein>
    <submittedName>
        <fullName evidence="11">Nucleotidyltransferase</fullName>
    </submittedName>
</protein>
<keyword evidence="5" id="KW-0479">Metal-binding</keyword>
<gene>
    <name evidence="11" type="ORF">A2319_05300</name>
</gene>
<evidence type="ECO:0000256" key="5">
    <source>
        <dbReference type="ARBA" id="ARBA00022723"/>
    </source>
</evidence>
<comment type="cofactor">
    <cofactor evidence="1">
        <name>Mg(2+)</name>
        <dbReference type="ChEBI" id="CHEBI:18420"/>
    </cofactor>
</comment>
<reference evidence="11 12" key="1">
    <citation type="journal article" date="2016" name="Nat. Commun.">
        <title>Thousands of microbial genomes shed light on interconnected biogeochemical processes in an aquifer system.</title>
        <authorList>
            <person name="Anantharaman K."/>
            <person name="Brown C.T."/>
            <person name="Hug L.A."/>
            <person name="Sharon I."/>
            <person name="Castelle C.J."/>
            <person name="Probst A.J."/>
            <person name="Thomas B.C."/>
            <person name="Singh A."/>
            <person name="Wilkins M.J."/>
            <person name="Karaoz U."/>
            <person name="Brodie E.L."/>
            <person name="Williams K.H."/>
            <person name="Hubbard S.S."/>
            <person name="Banfield J.F."/>
        </authorList>
    </citation>
    <scope>NUCLEOTIDE SEQUENCE [LARGE SCALE GENOMIC DNA]</scope>
</reference>
<dbReference type="InterPro" id="IPR052038">
    <property type="entry name" value="Type-VII_TA_antitoxin"/>
</dbReference>
<keyword evidence="3 11" id="KW-0808">Transferase</keyword>
<dbReference type="SUPFAM" id="SSF81301">
    <property type="entry name" value="Nucleotidyltransferase"/>
    <property type="match status" value="1"/>
</dbReference>
<evidence type="ECO:0000259" key="10">
    <source>
        <dbReference type="Pfam" id="PF01909"/>
    </source>
</evidence>
<evidence type="ECO:0000256" key="7">
    <source>
        <dbReference type="ARBA" id="ARBA00022840"/>
    </source>
</evidence>
<dbReference type="Pfam" id="PF01909">
    <property type="entry name" value="NTP_transf_2"/>
    <property type="match status" value="1"/>
</dbReference>
<dbReference type="InterPro" id="IPR043519">
    <property type="entry name" value="NT_sf"/>
</dbReference>
<evidence type="ECO:0000256" key="8">
    <source>
        <dbReference type="ARBA" id="ARBA00022842"/>
    </source>
</evidence>
<evidence type="ECO:0000313" key="11">
    <source>
        <dbReference type="EMBL" id="OGY85689.1"/>
    </source>
</evidence>
<keyword evidence="7" id="KW-0067">ATP-binding</keyword>
<dbReference type="GO" id="GO:0016779">
    <property type="term" value="F:nucleotidyltransferase activity"/>
    <property type="evidence" value="ECO:0007669"/>
    <property type="project" value="UniProtKB-KW"/>
</dbReference>
<accession>A0A1G2BAQ8</accession>
<keyword evidence="8" id="KW-0460">Magnesium</keyword>
<keyword evidence="4" id="KW-0548">Nucleotidyltransferase</keyword>
<dbReference type="PANTHER" id="PTHR33571:SF14">
    <property type="entry name" value="PROTEIN ADENYLYLTRANSFERASE MJ0435-RELATED"/>
    <property type="match status" value="1"/>
</dbReference>
<evidence type="ECO:0000313" key="12">
    <source>
        <dbReference type="Proteomes" id="UP000176420"/>
    </source>
</evidence>
<comment type="similarity">
    <text evidence="9">Belongs to the MntA antitoxin family.</text>
</comment>
<dbReference type="GO" id="GO:0046872">
    <property type="term" value="F:metal ion binding"/>
    <property type="evidence" value="ECO:0007669"/>
    <property type="project" value="UniProtKB-KW"/>
</dbReference>
<dbReference type="Gene3D" id="3.30.460.10">
    <property type="entry name" value="Beta Polymerase, domain 2"/>
    <property type="match status" value="1"/>
</dbReference>
<evidence type="ECO:0000256" key="3">
    <source>
        <dbReference type="ARBA" id="ARBA00022679"/>
    </source>
</evidence>
<dbReference type="Proteomes" id="UP000176420">
    <property type="component" value="Unassembled WGS sequence"/>
</dbReference>
<keyword evidence="6" id="KW-0547">Nucleotide-binding</keyword>
<evidence type="ECO:0000256" key="9">
    <source>
        <dbReference type="ARBA" id="ARBA00038276"/>
    </source>
</evidence>
<evidence type="ECO:0000256" key="4">
    <source>
        <dbReference type="ARBA" id="ARBA00022695"/>
    </source>
</evidence>